<evidence type="ECO:0000256" key="3">
    <source>
        <dbReference type="ARBA" id="ARBA00010183"/>
    </source>
</evidence>
<dbReference type="GO" id="GO:0003725">
    <property type="term" value="F:double-stranded RNA binding"/>
    <property type="evidence" value="ECO:0007669"/>
    <property type="project" value="TreeGrafter"/>
</dbReference>
<evidence type="ECO:0000256" key="14">
    <source>
        <dbReference type="ARBA" id="ARBA00022884"/>
    </source>
</evidence>
<evidence type="ECO:0000256" key="4">
    <source>
        <dbReference type="ARBA" id="ARBA00011738"/>
    </source>
</evidence>
<evidence type="ECO:0000256" key="2">
    <source>
        <dbReference type="ARBA" id="ARBA00004496"/>
    </source>
</evidence>
<dbReference type="GO" id="GO:0046872">
    <property type="term" value="F:metal ion binding"/>
    <property type="evidence" value="ECO:0007669"/>
    <property type="project" value="UniProtKB-KW"/>
</dbReference>
<dbReference type="PROSITE" id="PS50137">
    <property type="entry name" value="DS_RBD"/>
    <property type="match status" value="1"/>
</dbReference>
<dbReference type="GO" id="GO:0042802">
    <property type="term" value="F:identical protein binding"/>
    <property type="evidence" value="ECO:0007669"/>
    <property type="project" value="UniProtKB-ARBA"/>
</dbReference>
<evidence type="ECO:0000259" key="17">
    <source>
        <dbReference type="PROSITE" id="PS50142"/>
    </source>
</evidence>
<evidence type="ECO:0000313" key="19">
    <source>
        <dbReference type="Proteomes" id="UP000035720"/>
    </source>
</evidence>
<dbReference type="HAMAP" id="MF_00104">
    <property type="entry name" value="RNase_III"/>
    <property type="match status" value="1"/>
</dbReference>
<keyword evidence="8 15" id="KW-0819">tRNA processing</keyword>
<dbReference type="SUPFAM" id="SSF69065">
    <property type="entry name" value="RNase III domain-like"/>
    <property type="match status" value="1"/>
</dbReference>
<feature type="domain" description="DRBM" evidence="16">
    <location>
        <begin position="162"/>
        <end position="230"/>
    </location>
</feature>
<evidence type="ECO:0000256" key="1">
    <source>
        <dbReference type="ARBA" id="ARBA00000109"/>
    </source>
</evidence>
<dbReference type="GO" id="GO:0010468">
    <property type="term" value="P:regulation of gene expression"/>
    <property type="evidence" value="ECO:0007669"/>
    <property type="project" value="TreeGrafter"/>
</dbReference>
<dbReference type="SMART" id="SM00535">
    <property type="entry name" value="RIBOc"/>
    <property type="match status" value="1"/>
</dbReference>
<keyword evidence="6 15" id="KW-0698">rRNA processing</keyword>
<feature type="binding site" evidence="15">
    <location>
        <position position="124"/>
    </location>
    <ligand>
        <name>Mg(2+)</name>
        <dbReference type="ChEBI" id="CHEBI:18420"/>
    </ligand>
</feature>
<dbReference type="AlphaFoldDB" id="A0A077MEP2"/>
<comment type="cofactor">
    <cofactor evidence="15">
        <name>Mg(2+)</name>
        <dbReference type="ChEBI" id="CHEBI:18420"/>
    </cofactor>
</comment>
<evidence type="ECO:0000313" key="18">
    <source>
        <dbReference type="EMBL" id="CCI54455.1"/>
    </source>
</evidence>
<dbReference type="GO" id="GO:0004525">
    <property type="term" value="F:ribonuclease III activity"/>
    <property type="evidence" value="ECO:0007669"/>
    <property type="project" value="UniProtKB-UniRule"/>
</dbReference>
<dbReference type="Pfam" id="PF14622">
    <property type="entry name" value="Ribonucleas_3_3"/>
    <property type="match status" value="1"/>
</dbReference>
<dbReference type="Gene3D" id="1.10.1520.10">
    <property type="entry name" value="Ribonuclease III domain"/>
    <property type="match status" value="1"/>
</dbReference>
<gene>
    <name evidence="15 18" type="primary">rnc</name>
    <name evidence="18" type="ORF">BN13_720009</name>
</gene>
<comment type="catalytic activity">
    <reaction evidence="1 15">
        <text>Endonucleolytic cleavage to 5'-phosphomonoester.</text>
        <dbReference type="EC" id="3.1.26.3"/>
    </reaction>
</comment>
<dbReference type="GO" id="GO:0008033">
    <property type="term" value="P:tRNA processing"/>
    <property type="evidence" value="ECO:0007669"/>
    <property type="project" value="UniProtKB-KW"/>
</dbReference>
<dbReference type="Pfam" id="PF00035">
    <property type="entry name" value="dsrm"/>
    <property type="match status" value="1"/>
</dbReference>
<dbReference type="InterPro" id="IPR014720">
    <property type="entry name" value="dsRBD_dom"/>
</dbReference>
<dbReference type="NCBIfam" id="TIGR02191">
    <property type="entry name" value="RNaseIII"/>
    <property type="match status" value="1"/>
</dbReference>
<dbReference type="PANTHER" id="PTHR11207:SF0">
    <property type="entry name" value="RIBONUCLEASE 3"/>
    <property type="match status" value="1"/>
</dbReference>
<keyword evidence="9 15" id="KW-0540">Nuclease</keyword>
<comment type="caution">
    <text evidence="18">The sequence shown here is derived from an EMBL/GenBank/DDBJ whole genome shotgun (WGS) entry which is preliminary data.</text>
</comment>
<name>A0A077MEP2_9MICO</name>
<reference evidence="18 19" key="1">
    <citation type="journal article" date="2013" name="ISME J.">
        <title>A metabolic model for members of the genus Tetrasphaera involved in enhanced biological phosphorus removal.</title>
        <authorList>
            <person name="Kristiansen R."/>
            <person name="Nguyen H.T.T."/>
            <person name="Saunders A.M."/>
            <person name="Nielsen J.L."/>
            <person name="Wimmer R."/>
            <person name="Le V.Q."/>
            <person name="McIlroy S.J."/>
            <person name="Petrovski S."/>
            <person name="Seviour R.J."/>
            <person name="Calteau A."/>
            <person name="Nielsen K.L."/>
            <person name="Nielsen P.H."/>
        </authorList>
    </citation>
    <scope>NUCLEOTIDE SEQUENCE [LARGE SCALE GENOMIC DNA]</scope>
    <source>
        <strain evidence="18 19">Ben 74</strain>
    </source>
</reference>
<organism evidence="18 19">
    <name type="scientific">Nostocoides jenkinsii Ben 74</name>
    <dbReference type="NCBI Taxonomy" id="1193518"/>
    <lineage>
        <taxon>Bacteria</taxon>
        <taxon>Bacillati</taxon>
        <taxon>Actinomycetota</taxon>
        <taxon>Actinomycetes</taxon>
        <taxon>Micrococcales</taxon>
        <taxon>Intrasporangiaceae</taxon>
        <taxon>Nostocoides</taxon>
    </lineage>
</organism>
<feature type="binding site" evidence="15">
    <location>
        <position position="48"/>
    </location>
    <ligand>
        <name>Mg(2+)</name>
        <dbReference type="ChEBI" id="CHEBI:18420"/>
    </ligand>
</feature>
<evidence type="ECO:0000256" key="12">
    <source>
        <dbReference type="ARBA" id="ARBA00022801"/>
    </source>
</evidence>
<feature type="domain" description="RNase III" evidence="17">
    <location>
        <begin position="8"/>
        <end position="135"/>
    </location>
</feature>
<keyword evidence="13 15" id="KW-0460">Magnesium</keyword>
<proteinExistence type="inferred from homology"/>
<dbReference type="EC" id="3.1.26.3" evidence="15"/>
<dbReference type="InterPro" id="IPR000999">
    <property type="entry name" value="RNase_III_dom"/>
</dbReference>
<accession>A0A077MEP2</accession>
<dbReference type="Gene3D" id="3.30.160.20">
    <property type="match status" value="1"/>
</dbReference>
<dbReference type="GO" id="GO:0019843">
    <property type="term" value="F:rRNA binding"/>
    <property type="evidence" value="ECO:0007669"/>
    <property type="project" value="UniProtKB-KW"/>
</dbReference>
<dbReference type="FunFam" id="3.30.160.20:FF:000003">
    <property type="entry name" value="Ribonuclease 3"/>
    <property type="match status" value="1"/>
</dbReference>
<keyword evidence="5 15" id="KW-0963">Cytoplasm</keyword>
<dbReference type="Proteomes" id="UP000035720">
    <property type="component" value="Unassembled WGS sequence"/>
</dbReference>
<dbReference type="PROSITE" id="PS00517">
    <property type="entry name" value="RNASE_3_1"/>
    <property type="match status" value="1"/>
</dbReference>
<evidence type="ECO:0000256" key="11">
    <source>
        <dbReference type="ARBA" id="ARBA00022759"/>
    </source>
</evidence>
<evidence type="ECO:0000256" key="8">
    <source>
        <dbReference type="ARBA" id="ARBA00022694"/>
    </source>
</evidence>
<feature type="active site" evidence="15">
    <location>
        <position position="124"/>
    </location>
</feature>
<feature type="binding site" evidence="15">
    <location>
        <position position="121"/>
    </location>
    <ligand>
        <name>Mg(2+)</name>
        <dbReference type="ChEBI" id="CHEBI:18420"/>
    </ligand>
</feature>
<keyword evidence="15" id="KW-0699">rRNA-binding</keyword>
<dbReference type="InterPro" id="IPR011907">
    <property type="entry name" value="RNase_III"/>
</dbReference>
<evidence type="ECO:0000256" key="6">
    <source>
        <dbReference type="ARBA" id="ARBA00022552"/>
    </source>
</evidence>
<keyword evidence="11 15" id="KW-0255">Endonuclease</keyword>
<keyword evidence="12 15" id="KW-0378">Hydrolase</keyword>
<dbReference type="CDD" id="cd10845">
    <property type="entry name" value="DSRM_RNAse_III_family"/>
    <property type="match status" value="1"/>
</dbReference>
<protein>
    <recommendedName>
        <fullName evidence="15">Ribonuclease 3</fullName>
        <ecNumber evidence="15">3.1.26.3</ecNumber>
    </recommendedName>
    <alternativeName>
        <fullName evidence="15">Ribonuclease III</fullName>
        <shortName evidence="15">RNase III</shortName>
    </alternativeName>
</protein>
<feature type="active site" evidence="15">
    <location>
        <position position="52"/>
    </location>
</feature>
<dbReference type="FunFam" id="1.10.1520.10:FF:000001">
    <property type="entry name" value="Ribonuclease 3"/>
    <property type="match status" value="1"/>
</dbReference>
<comment type="function">
    <text evidence="15">Digests double-stranded RNA. Involved in the processing of primary rRNA transcript to yield the immediate precursors to the large and small rRNAs (23S and 16S). Processes some mRNAs, and tRNAs when they are encoded in the rRNA operon. Processes pre-crRNA and tracrRNA of type II CRISPR loci if present in the organism.</text>
</comment>
<dbReference type="GO" id="GO:0006397">
    <property type="term" value="P:mRNA processing"/>
    <property type="evidence" value="ECO:0007669"/>
    <property type="project" value="UniProtKB-UniRule"/>
</dbReference>
<evidence type="ECO:0000256" key="7">
    <source>
        <dbReference type="ARBA" id="ARBA00022664"/>
    </source>
</evidence>
<evidence type="ECO:0000256" key="15">
    <source>
        <dbReference type="HAMAP-Rule" id="MF_00104"/>
    </source>
</evidence>
<dbReference type="STRING" id="1193518.BN13_720009"/>
<dbReference type="GO" id="GO:0005737">
    <property type="term" value="C:cytoplasm"/>
    <property type="evidence" value="ECO:0007669"/>
    <property type="project" value="UniProtKB-SubCell"/>
</dbReference>
<dbReference type="CDD" id="cd00593">
    <property type="entry name" value="RIBOc"/>
    <property type="match status" value="1"/>
</dbReference>
<keyword evidence="7 15" id="KW-0507">mRNA processing</keyword>
<evidence type="ECO:0000256" key="5">
    <source>
        <dbReference type="ARBA" id="ARBA00022490"/>
    </source>
</evidence>
<keyword evidence="14 15" id="KW-0694">RNA-binding</keyword>
<evidence type="ECO:0000256" key="9">
    <source>
        <dbReference type="ARBA" id="ARBA00022722"/>
    </source>
</evidence>
<keyword evidence="19" id="KW-1185">Reference proteome</keyword>
<comment type="similarity">
    <text evidence="3">Belongs to the ribonuclease III family.</text>
</comment>
<comment type="subcellular location">
    <subcellularLocation>
        <location evidence="2 15">Cytoplasm</location>
    </subcellularLocation>
</comment>
<evidence type="ECO:0000256" key="13">
    <source>
        <dbReference type="ARBA" id="ARBA00022842"/>
    </source>
</evidence>
<dbReference type="PROSITE" id="PS50142">
    <property type="entry name" value="RNASE_3_2"/>
    <property type="match status" value="1"/>
</dbReference>
<dbReference type="SMART" id="SM00358">
    <property type="entry name" value="DSRM"/>
    <property type="match status" value="1"/>
</dbReference>
<evidence type="ECO:0000259" key="16">
    <source>
        <dbReference type="PROSITE" id="PS50137"/>
    </source>
</evidence>
<dbReference type="GO" id="GO:0006364">
    <property type="term" value="P:rRNA processing"/>
    <property type="evidence" value="ECO:0007669"/>
    <property type="project" value="UniProtKB-UniRule"/>
</dbReference>
<keyword evidence="10 15" id="KW-0479">Metal-binding</keyword>
<evidence type="ECO:0000256" key="10">
    <source>
        <dbReference type="ARBA" id="ARBA00022723"/>
    </source>
</evidence>
<comment type="subunit">
    <text evidence="4 15">Homodimer.</text>
</comment>
<sequence>MERPAQELCAYLTEVTAHVVDPGLVEIALTHRSFAYENGGVPHNERLEFLGDSVLGLVVTDTLYRAHPDKSEGHLAKLRAAVVNMRALADVGRTIGLGDYVRLGRGEQTTGGRDKSSILADTTEAIIGAVFLSAGMPAAAGLVHHLLDPLLASSAEMGAALDWKTSLQEACAARELGSVGYRVADEGPEHEKLFTAEVVIDGQVFGTATGRTKKDAEQGAAAAAWRELQERPIPAVAVGD</sequence>
<dbReference type="RefSeq" id="WP_048546975.1">
    <property type="nucleotide sequence ID" value="NZ_HF571038.1"/>
</dbReference>
<dbReference type="EMBL" id="CAJC01000186">
    <property type="protein sequence ID" value="CCI54455.1"/>
    <property type="molecule type" value="Genomic_DNA"/>
</dbReference>
<dbReference type="SUPFAM" id="SSF54768">
    <property type="entry name" value="dsRNA-binding domain-like"/>
    <property type="match status" value="1"/>
</dbReference>
<dbReference type="PANTHER" id="PTHR11207">
    <property type="entry name" value="RIBONUCLEASE III"/>
    <property type="match status" value="1"/>
</dbReference>
<dbReference type="InterPro" id="IPR036389">
    <property type="entry name" value="RNase_III_sf"/>
</dbReference>